<dbReference type="RefSeq" id="WP_073083050.1">
    <property type="nucleotide sequence ID" value="NZ_FQWS01000001.1"/>
</dbReference>
<dbReference type="EMBL" id="FQWS01000001">
    <property type="protein sequence ID" value="SHG67008.1"/>
    <property type="molecule type" value="Genomic_DNA"/>
</dbReference>
<evidence type="ECO:0000313" key="1">
    <source>
        <dbReference type="EMBL" id="SHG67008.1"/>
    </source>
</evidence>
<accession>A0A1M5LPN4</accession>
<dbReference type="AlphaFoldDB" id="A0A1M5LPN4"/>
<dbReference type="Proteomes" id="UP000184522">
    <property type="component" value="Unassembled WGS sequence"/>
</dbReference>
<reference evidence="2" key="1">
    <citation type="submission" date="2016-11" db="EMBL/GenBank/DDBJ databases">
        <authorList>
            <person name="Varghese N."/>
            <person name="Submissions S."/>
        </authorList>
    </citation>
    <scope>NUCLEOTIDE SEQUENCE [LARGE SCALE GENOMIC DNA]</scope>
    <source>
        <strain evidence="2">DSM 25330</strain>
    </source>
</reference>
<gene>
    <name evidence="1" type="ORF">SAMN05444148_0682</name>
</gene>
<organism evidence="1 2">
    <name type="scientific">Winogradskyella jejuensis</name>
    <dbReference type="NCBI Taxonomy" id="1089305"/>
    <lineage>
        <taxon>Bacteria</taxon>
        <taxon>Pseudomonadati</taxon>
        <taxon>Bacteroidota</taxon>
        <taxon>Flavobacteriia</taxon>
        <taxon>Flavobacteriales</taxon>
        <taxon>Flavobacteriaceae</taxon>
        <taxon>Winogradskyella</taxon>
    </lineage>
</organism>
<dbReference type="STRING" id="1089305.SAMN05444148_0682"/>
<protein>
    <submittedName>
        <fullName evidence="1">Uncharacterized protein</fullName>
    </submittedName>
</protein>
<evidence type="ECO:0000313" key="2">
    <source>
        <dbReference type="Proteomes" id="UP000184522"/>
    </source>
</evidence>
<name>A0A1M5LPN4_9FLAO</name>
<sequence>MRCLSFSQEKEYEYPNFINRSLKQVLSNSDWIVIDKSLGDLNADKMEDIALILESKNEVLERRCSSCKIKKNKARIIVVFLKSGDSYKVVIQNNTFIARHDEGGMTLHLSPIINIQNDLLTVFYHYTRDFQSYTFQFTNNMMSIFSAESMSVNASTGNFVHDKYDFKKLQLITEEGNISNEESKVDVLKLNVKPKLLSEFKTMYDWKVLENKYL</sequence>
<dbReference type="OrthoDB" id="86940at2"/>
<proteinExistence type="predicted"/>
<keyword evidence="2" id="KW-1185">Reference proteome</keyword>